<feature type="transmembrane region" description="Helical" evidence="8">
    <location>
        <begin position="147"/>
        <end position="165"/>
    </location>
</feature>
<dbReference type="EMBL" id="JAWNFY010000022">
    <property type="protein sequence ID" value="MDY5146881.1"/>
    <property type="molecule type" value="Genomic_DNA"/>
</dbReference>
<gene>
    <name evidence="9" type="ORF">R6G74_02540</name>
    <name evidence="10" type="ORF">R6P33_07630</name>
</gene>
<dbReference type="Pfam" id="PF00860">
    <property type="entry name" value="Xan_ur_permease"/>
    <property type="match status" value="1"/>
</dbReference>
<dbReference type="GO" id="GO:0005886">
    <property type="term" value="C:plasma membrane"/>
    <property type="evidence" value="ECO:0007669"/>
    <property type="project" value="TreeGrafter"/>
</dbReference>
<keyword evidence="11" id="KW-1185">Reference proteome</keyword>
<feature type="transmembrane region" description="Helical" evidence="8">
    <location>
        <begin position="377"/>
        <end position="393"/>
    </location>
</feature>
<dbReference type="PANTHER" id="PTHR42810">
    <property type="entry name" value="PURINE PERMEASE C1399.01C-RELATED"/>
    <property type="match status" value="1"/>
</dbReference>
<evidence type="ECO:0000256" key="5">
    <source>
        <dbReference type="ARBA" id="ARBA00022989"/>
    </source>
</evidence>
<protein>
    <submittedName>
        <fullName evidence="9">Solute carrier family 23 protein</fullName>
    </submittedName>
</protein>
<dbReference type="RefSeq" id="WP_087070331.1">
    <property type="nucleotide sequence ID" value="NZ_CAUPFC010000005.1"/>
</dbReference>
<comment type="caution">
    <text evidence="9">The sequence shown here is derived from an EMBL/GenBank/DDBJ whole genome shotgun (WGS) entry which is preliminary data.</text>
</comment>
<feature type="transmembrane region" description="Helical" evidence="8">
    <location>
        <begin position="171"/>
        <end position="189"/>
    </location>
</feature>
<evidence type="ECO:0000256" key="6">
    <source>
        <dbReference type="ARBA" id="ARBA00023136"/>
    </source>
</evidence>
<comment type="subcellular location">
    <subcellularLocation>
        <location evidence="1">Membrane</location>
        <topology evidence="1">Multi-pass membrane protein</topology>
    </subcellularLocation>
</comment>
<evidence type="ECO:0000256" key="4">
    <source>
        <dbReference type="ARBA" id="ARBA00022692"/>
    </source>
</evidence>
<reference evidence="9 11" key="1">
    <citation type="submission" date="2023-10" db="EMBL/GenBank/DDBJ databases">
        <title>Whole Genome based description of the genera Actinobaculum and Actinotignum reveals a complex phylogenetic relationship within the species included in the genus Actinotignum.</title>
        <authorList>
            <person name="Jensen C.S."/>
            <person name="Dargis R."/>
            <person name="Kemp M."/>
            <person name="Christensen J.J."/>
        </authorList>
    </citation>
    <scope>NUCLEOTIDE SEQUENCE</scope>
    <source>
        <strain evidence="10 11">SLA_B089</strain>
        <strain evidence="9">SLA_B245</strain>
    </source>
</reference>
<keyword evidence="6 8" id="KW-0472">Membrane</keyword>
<comment type="similarity">
    <text evidence="2">Belongs to the nucleobase:cation symporter-2 (NCS2) (TC 2.A.40) family.</text>
</comment>
<dbReference type="GO" id="GO:0042907">
    <property type="term" value="F:xanthine transmembrane transporter activity"/>
    <property type="evidence" value="ECO:0007669"/>
    <property type="project" value="TreeGrafter"/>
</dbReference>
<dbReference type="InterPro" id="IPR006043">
    <property type="entry name" value="NCS2"/>
</dbReference>
<evidence type="ECO:0000313" key="9">
    <source>
        <dbReference type="EMBL" id="MDY5140197.1"/>
    </source>
</evidence>
<keyword evidence="5 8" id="KW-1133">Transmembrane helix</keyword>
<evidence type="ECO:0000313" key="11">
    <source>
        <dbReference type="Proteomes" id="UP001284901"/>
    </source>
</evidence>
<feature type="transmembrane region" description="Helical" evidence="8">
    <location>
        <begin position="61"/>
        <end position="79"/>
    </location>
</feature>
<feature type="transmembrane region" description="Helical" evidence="8">
    <location>
        <begin position="118"/>
        <end position="140"/>
    </location>
</feature>
<dbReference type="GeneID" id="92812887"/>
<feature type="region of interest" description="Disordered" evidence="7">
    <location>
        <begin position="493"/>
        <end position="531"/>
    </location>
</feature>
<accession>A0AAW9HL52</accession>
<feature type="transmembrane region" description="Helical" evidence="8">
    <location>
        <begin position="343"/>
        <end position="365"/>
    </location>
</feature>
<dbReference type="PANTHER" id="PTHR42810:SF2">
    <property type="entry name" value="PURINE PERMEASE C1399.01C-RELATED"/>
    <property type="match status" value="1"/>
</dbReference>
<sequence>MAQVWKLHGDGVRIAPGEVVQPDERLGWPATIGIGMQHVVAMFGATFLVPLLTGFDPSTTLFFTGCGTLLFILITAGKLPSYLGSSFALIAPIGAVTGYTQGGGPIDSHGMALAQGGIISTGAALLLVGLIVMVFGAGWIDKLMPPVVTGTIVALIGFNLAPAAWNNVKAAPVTAVVTIVAVLAVTVLFKGIIGRLSILIGVIIGYVCACIRGEVDFSAIGDASWVGIPTFHAPAFDVSTLGLFVPVVLVLIAENVGHVKSVSAMTGRNLDGVTGRALFADGLSTVFAGAGGGSGTTTYAENIGVMAATRVYSTAAYIVAAVTALVLSMFPKFGVVVATIPPGVLGGAATILYGMIGMLGVRIWVQNRVDFSDPVNLNTAAVAMVVAIANYTWTVGDMVFEGIALGSFGAIIIYHCMRAVSRLRGTSLEPATPASAPAGAELAEGHLERSWDVQPDGKLARTPASQRVQSAPDLAELAEIAGIAELAEGATHAGGAGLPERAGGAAGADHASGADASREASHGADGTHASN</sequence>
<name>A0AAW9HL52_9ACTO</name>
<keyword evidence="3" id="KW-0813">Transport</keyword>
<feature type="transmembrane region" description="Helical" evidence="8">
    <location>
        <begin position="311"/>
        <end position="331"/>
    </location>
</feature>
<feature type="transmembrane region" description="Helical" evidence="8">
    <location>
        <begin position="196"/>
        <end position="215"/>
    </location>
</feature>
<evidence type="ECO:0000256" key="2">
    <source>
        <dbReference type="ARBA" id="ARBA00008821"/>
    </source>
</evidence>
<organism evidence="9 12">
    <name type="scientific">Actinotignum timonense</name>
    <dbReference type="NCBI Taxonomy" id="1870995"/>
    <lineage>
        <taxon>Bacteria</taxon>
        <taxon>Bacillati</taxon>
        <taxon>Actinomycetota</taxon>
        <taxon>Actinomycetes</taxon>
        <taxon>Actinomycetales</taxon>
        <taxon>Actinomycetaceae</taxon>
        <taxon>Actinotignum</taxon>
    </lineage>
</organism>
<dbReference type="EMBL" id="JAWNFV010000004">
    <property type="protein sequence ID" value="MDY5140197.1"/>
    <property type="molecule type" value="Genomic_DNA"/>
</dbReference>
<evidence type="ECO:0000313" key="10">
    <source>
        <dbReference type="EMBL" id="MDY5146881.1"/>
    </source>
</evidence>
<proteinExistence type="inferred from homology"/>
<evidence type="ECO:0000256" key="3">
    <source>
        <dbReference type="ARBA" id="ARBA00022448"/>
    </source>
</evidence>
<keyword evidence="4 8" id="KW-0812">Transmembrane</keyword>
<dbReference type="Proteomes" id="UP001288320">
    <property type="component" value="Unassembled WGS sequence"/>
</dbReference>
<dbReference type="Proteomes" id="UP001284901">
    <property type="component" value="Unassembled WGS sequence"/>
</dbReference>
<feature type="transmembrane region" description="Helical" evidence="8">
    <location>
        <begin position="235"/>
        <end position="253"/>
    </location>
</feature>
<evidence type="ECO:0000256" key="7">
    <source>
        <dbReference type="SAM" id="MobiDB-lite"/>
    </source>
</evidence>
<evidence type="ECO:0000256" key="8">
    <source>
        <dbReference type="SAM" id="Phobius"/>
    </source>
</evidence>
<evidence type="ECO:0000313" key="12">
    <source>
        <dbReference type="Proteomes" id="UP001288320"/>
    </source>
</evidence>
<dbReference type="AlphaFoldDB" id="A0AAW9HL52"/>
<evidence type="ECO:0000256" key="1">
    <source>
        <dbReference type="ARBA" id="ARBA00004141"/>
    </source>
</evidence>